<evidence type="ECO:0000256" key="6">
    <source>
        <dbReference type="ARBA" id="ARBA00022827"/>
    </source>
</evidence>
<evidence type="ECO:0000313" key="14">
    <source>
        <dbReference type="EMBL" id="CAH0389188.1"/>
    </source>
</evidence>
<keyword evidence="4 12" id="KW-0831">Ubiquinone biosynthesis</keyword>
<evidence type="ECO:0000256" key="8">
    <source>
        <dbReference type="ARBA" id="ARBA00023002"/>
    </source>
</evidence>
<evidence type="ECO:0000256" key="2">
    <source>
        <dbReference type="ARBA" id="ARBA00005349"/>
    </source>
</evidence>
<comment type="catalytic activity">
    <reaction evidence="12">
        <text>a 4-hydroxy-3-(all-trans-polyprenyl)benzoate + 2 reduced [2Fe-2S]-[ferredoxin] + O2 + 2 H(+) = a 3,4-dihydroxy-5-(all-trans-polyprenyl)benzoate + 2 oxidized [2Fe-2S]-[ferredoxin] + H2O</text>
        <dbReference type="Rhea" id="RHEA:81195"/>
        <dbReference type="Rhea" id="RHEA-COMP:9514"/>
        <dbReference type="Rhea" id="RHEA-COMP:10000"/>
        <dbReference type="Rhea" id="RHEA-COMP:10001"/>
        <dbReference type="Rhea" id="RHEA-COMP:10930"/>
        <dbReference type="ChEBI" id="CHEBI:15377"/>
        <dbReference type="ChEBI" id="CHEBI:15378"/>
        <dbReference type="ChEBI" id="CHEBI:15379"/>
        <dbReference type="ChEBI" id="CHEBI:33737"/>
        <dbReference type="ChEBI" id="CHEBI:33738"/>
        <dbReference type="ChEBI" id="CHEBI:64694"/>
        <dbReference type="ChEBI" id="CHEBI:78396"/>
        <dbReference type="EC" id="1.14.15.45"/>
    </reaction>
</comment>
<evidence type="ECO:0000256" key="1">
    <source>
        <dbReference type="ARBA" id="ARBA00001974"/>
    </source>
</evidence>
<dbReference type="EC" id="1.14.15.46" evidence="12"/>
<sequence length="443" mass="48539">MMLRKLQYSTSSAKHYDVIITGGGLIGSSMACAISKNPVLSSCSILLLENNPKKKWSLPPNFSNRTISINKRTQSFLNSIGAWDTIENSRQKNVRGMKVWSDSPDIAVSFRAEENSSNIISHIVENDLVINTVTELIEKEPNITIVDSNKVKEYSLPKGEEPVSVFLENGTEYKCNLLIGADGANSQVRKTIGCQYLSWSYDQMAIVGTVEVEDSVGTNDYAWQRFIPTGPVALLPLSDNLSSLVWSTTIEKAKSLLKLPEDSFVDALNTAFTEKFKGSSPIDYSSDLMKKALDFLQFTPSGDSIVSPPFVKNVLQGSRAAFPLSFGHSANYVGNQTALVGDSAHKVHPLAGQGVNLGFGDIICLISKLEEALSRGEKLGCKNALLAYETERQRANVPIMLGIDLVYRIYGSQNPALQVLTNLSWQVANNVSPIKKFLMQQAS</sequence>
<keyword evidence="7" id="KW-0809">Transit peptide</keyword>
<accession>A0A9P0A910</accession>
<evidence type="ECO:0000256" key="3">
    <source>
        <dbReference type="ARBA" id="ARBA00022630"/>
    </source>
</evidence>
<dbReference type="GO" id="GO:0106364">
    <property type="term" value="F:4-hydroxy-3-all-trans-polyprenylbenzoate oxygenase activity"/>
    <property type="evidence" value="ECO:0007669"/>
    <property type="project" value="UniProtKB-EC"/>
</dbReference>
<dbReference type="PANTHER" id="PTHR43876:SF7">
    <property type="entry name" value="UBIQUINONE BIOSYNTHESIS MONOOXYGENASE COQ6, MITOCHONDRIAL"/>
    <property type="match status" value="1"/>
</dbReference>
<comment type="subcellular location">
    <subcellularLocation>
        <location evidence="12">Mitochondrion inner membrane</location>
        <topology evidence="12">Peripheral membrane protein</topology>
        <orientation evidence="12">Matrix side</orientation>
    </subcellularLocation>
</comment>
<evidence type="ECO:0000256" key="5">
    <source>
        <dbReference type="ARBA" id="ARBA00022792"/>
    </source>
</evidence>
<dbReference type="InterPro" id="IPR000689">
    <property type="entry name" value="UbQ_mOase_COQ6"/>
</dbReference>
<keyword evidence="8 12" id="KW-0560">Oxidoreductase</keyword>
<dbReference type="GO" id="GO:0016712">
    <property type="term" value="F:oxidoreductase activity, acting on paired donors, with incorporation or reduction of molecular oxygen, reduced flavin or flavoprotein as one donor, and incorporation of one atom of oxygen"/>
    <property type="evidence" value="ECO:0007669"/>
    <property type="project" value="UniProtKB-UniRule"/>
</dbReference>
<comment type="catalytic activity">
    <reaction evidence="12">
        <text>a 2-methoxy-6-(all-trans-polyprenyl)phenol + 2 reduced [2Fe-2S]-[ferredoxin] + O2 + 2 H(+) = a 2-methoxy-6-(all-trans-polyprenyl)benzene-1,4-diol + 2 oxidized [2Fe-2S]-[ferredoxin] + H2O</text>
        <dbReference type="Rhea" id="RHEA:81183"/>
        <dbReference type="Rhea" id="RHEA-COMP:9551"/>
        <dbReference type="Rhea" id="RHEA-COMP:10000"/>
        <dbReference type="Rhea" id="RHEA-COMP:10001"/>
        <dbReference type="Rhea" id="RHEA-COMP:10858"/>
        <dbReference type="ChEBI" id="CHEBI:15377"/>
        <dbReference type="ChEBI" id="CHEBI:15378"/>
        <dbReference type="ChEBI" id="CHEBI:15379"/>
        <dbReference type="ChEBI" id="CHEBI:33737"/>
        <dbReference type="ChEBI" id="CHEBI:33738"/>
        <dbReference type="ChEBI" id="CHEBI:62731"/>
        <dbReference type="ChEBI" id="CHEBI:84166"/>
        <dbReference type="EC" id="1.14.15.46"/>
    </reaction>
</comment>
<dbReference type="PANTHER" id="PTHR43876">
    <property type="entry name" value="UBIQUINONE BIOSYNTHESIS MONOOXYGENASE COQ6, MITOCHONDRIAL"/>
    <property type="match status" value="1"/>
</dbReference>
<evidence type="ECO:0000256" key="11">
    <source>
        <dbReference type="ARBA" id="ARBA00023136"/>
    </source>
</evidence>
<evidence type="ECO:0000256" key="10">
    <source>
        <dbReference type="ARBA" id="ARBA00023128"/>
    </source>
</evidence>
<protein>
    <recommendedName>
        <fullName evidence="12">Ubiquinone biosynthesis monooxygenase COQ6, mitochondrial</fullName>
        <ecNumber evidence="12">1.14.15.45</ecNumber>
    </recommendedName>
    <alternativeName>
        <fullName evidence="12">2-methoxy-6-polyprenolphenol 4-hydroxylase</fullName>
        <ecNumber evidence="12">1.14.15.46</ecNumber>
    </alternativeName>
</protein>
<keyword evidence="11 12" id="KW-0472">Membrane</keyword>
<dbReference type="PRINTS" id="PR00420">
    <property type="entry name" value="RNGMNOXGNASE"/>
</dbReference>
<dbReference type="EC" id="1.14.15.45" evidence="12"/>
<dbReference type="RefSeq" id="XP_018904000.2">
    <property type="nucleotide sequence ID" value="XM_019048455.2"/>
</dbReference>
<dbReference type="PROSITE" id="PS01304">
    <property type="entry name" value="UBIH"/>
    <property type="match status" value="1"/>
</dbReference>
<comment type="similarity">
    <text evidence="2 12">Belongs to the UbiH/COQ6 family.</text>
</comment>
<dbReference type="GO" id="GO:0031314">
    <property type="term" value="C:extrinsic component of mitochondrial inner membrane"/>
    <property type="evidence" value="ECO:0007669"/>
    <property type="project" value="UniProtKB-UniRule"/>
</dbReference>
<dbReference type="InterPro" id="IPR036188">
    <property type="entry name" value="FAD/NAD-bd_sf"/>
</dbReference>
<keyword evidence="3 12" id="KW-0285">Flavoprotein</keyword>
<dbReference type="GO" id="GO:0071949">
    <property type="term" value="F:FAD binding"/>
    <property type="evidence" value="ECO:0007669"/>
    <property type="project" value="InterPro"/>
</dbReference>
<proteinExistence type="inferred from homology"/>
<comment type="cofactor">
    <cofactor evidence="1 12">
        <name>FAD</name>
        <dbReference type="ChEBI" id="CHEBI:57692"/>
    </cofactor>
</comment>
<evidence type="ECO:0000256" key="9">
    <source>
        <dbReference type="ARBA" id="ARBA00023033"/>
    </source>
</evidence>
<dbReference type="InterPro" id="IPR018168">
    <property type="entry name" value="Ubi_Hdrlase_CS"/>
</dbReference>
<gene>
    <name evidence="12" type="primary">coq6</name>
    <name evidence="14" type="ORF">BEMITA_LOCUS8045</name>
</gene>
<feature type="domain" description="FAD-binding" evidence="13">
    <location>
        <begin position="335"/>
        <end position="394"/>
    </location>
</feature>
<dbReference type="InterPro" id="IPR051205">
    <property type="entry name" value="UbiH/COQ6_monooxygenase"/>
</dbReference>
<dbReference type="SUPFAM" id="SSF51905">
    <property type="entry name" value="FAD/NAD(P)-binding domain"/>
    <property type="match status" value="1"/>
</dbReference>
<organism evidence="14 15">
    <name type="scientific">Bemisia tabaci</name>
    <name type="common">Sweetpotato whitefly</name>
    <name type="synonym">Aleurodes tabaci</name>
    <dbReference type="NCBI Taxonomy" id="7038"/>
    <lineage>
        <taxon>Eukaryota</taxon>
        <taxon>Metazoa</taxon>
        <taxon>Ecdysozoa</taxon>
        <taxon>Arthropoda</taxon>
        <taxon>Hexapoda</taxon>
        <taxon>Insecta</taxon>
        <taxon>Pterygota</taxon>
        <taxon>Neoptera</taxon>
        <taxon>Paraneoptera</taxon>
        <taxon>Hemiptera</taxon>
        <taxon>Sternorrhyncha</taxon>
        <taxon>Aleyrodoidea</taxon>
        <taxon>Aleyrodidae</taxon>
        <taxon>Aleyrodinae</taxon>
        <taxon>Bemisia</taxon>
    </lineage>
</organism>
<dbReference type="FunFam" id="3.50.50.60:FF:000021">
    <property type="entry name" value="Ubiquinone biosynthesis monooxygenase COQ6"/>
    <property type="match status" value="1"/>
</dbReference>
<keyword evidence="10 12" id="KW-0496">Mitochondrion</keyword>
<evidence type="ECO:0000259" key="13">
    <source>
        <dbReference type="Pfam" id="PF01494"/>
    </source>
</evidence>
<dbReference type="AlphaFoldDB" id="A0A9P0A910"/>
<dbReference type="FunFam" id="3.50.50.60:FF:000086">
    <property type="entry name" value="Ubiquinone biosynthesis monooxygenase COQ6, mitochondrial"/>
    <property type="match status" value="1"/>
</dbReference>
<keyword evidence="6 12" id="KW-0274">FAD</keyword>
<dbReference type="HAMAP" id="MF_03193">
    <property type="entry name" value="COQ6_monooxygenase"/>
    <property type="match status" value="1"/>
</dbReference>
<comment type="subunit">
    <text evidence="12">Component of a multi-subunit COQ enzyme complex.</text>
</comment>
<dbReference type="NCBIfam" id="TIGR01988">
    <property type="entry name" value="Ubi-OHases"/>
    <property type="match status" value="1"/>
</dbReference>
<dbReference type="PROSITE" id="PS51257">
    <property type="entry name" value="PROKAR_LIPOPROTEIN"/>
    <property type="match status" value="1"/>
</dbReference>
<dbReference type="InterPro" id="IPR010971">
    <property type="entry name" value="UbiH/COQ6"/>
</dbReference>
<feature type="domain" description="FAD-binding" evidence="13">
    <location>
        <begin position="16"/>
        <end position="274"/>
    </location>
</feature>
<evidence type="ECO:0000256" key="7">
    <source>
        <dbReference type="ARBA" id="ARBA00022946"/>
    </source>
</evidence>
<keyword evidence="9 12" id="KW-0503">Monooxygenase</keyword>
<name>A0A9P0A910_BEMTA</name>
<evidence type="ECO:0000256" key="4">
    <source>
        <dbReference type="ARBA" id="ARBA00022688"/>
    </source>
</evidence>
<dbReference type="GO" id="GO:0120538">
    <property type="term" value="F:2-methoxy-6-polyprenolphenol 4-hydroxylase activity"/>
    <property type="evidence" value="ECO:0007669"/>
    <property type="project" value="UniProtKB-EC"/>
</dbReference>
<dbReference type="Proteomes" id="UP001152759">
    <property type="component" value="Chromosome 4"/>
</dbReference>
<dbReference type="KEGG" id="btab:109035008"/>
<dbReference type="Gene3D" id="3.50.50.60">
    <property type="entry name" value="FAD/NAD(P)-binding domain"/>
    <property type="match status" value="2"/>
</dbReference>
<dbReference type="EMBL" id="OU963865">
    <property type="protein sequence ID" value="CAH0389188.1"/>
    <property type="molecule type" value="Genomic_DNA"/>
</dbReference>
<keyword evidence="5 12" id="KW-0999">Mitochondrion inner membrane</keyword>
<evidence type="ECO:0000256" key="12">
    <source>
        <dbReference type="HAMAP-Rule" id="MF_03193"/>
    </source>
</evidence>
<comment type="pathway">
    <text evidence="12">Cofactor biosynthesis; ubiquinone biosynthesis.</text>
</comment>
<dbReference type="Pfam" id="PF01494">
    <property type="entry name" value="FAD_binding_3"/>
    <property type="match status" value="2"/>
</dbReference>
<keyword evidence="15" id="KW-1185">Reference proteome</keyword>
<dbReference type="GeneID" id="109035008"/>
<comment type="function">
    <text evidence="12">FAD-dependent monooxygenase required for two non-consecutive steps during ubiquinone biosynthesis. Required for the C5-ring hydroxylation during ubiquinone biosynthesis by catalyzing the hydroxylation of 4-hydroxy-3-(all-trans-polyprenyl)benzoic acid to 3,4-dihydroxy-5-(all-trans-polyprenyl)benzoic acid. Also acts downstream of coq4, for the C1-hydroxylation during ubiquinone biosynthesis by catalyzing the hydroxylation of 2-methoxy-6-(all-trans-polyprenyl)phenol to 2-methoxy-6-(all-trans-polyprenyl)benzene-1,4-diol. The electrons required for the hydroxylation reaction are funneled indirectly to coq6 from NADPH via a ferredoxin/ferredoxin reductase system.</text>
</comment>
<dbReference type="InterPro" id="IPR002938">
    <property type="entry name" value="FAD-bd"/>
</dbReference>
<reference evidence="14" key="1">
    <citation type="submission" date="2021-12" db="EMBL/GenBank/DDBJ databases">
        <authorList>
            <person name="King R."/>
        </authorList>
    </citation>
    <scope>NUCLEOTIDE SEQUENCE</scope>
</reference>
<evidence type="ECO:0000313" key="15">
    <source>
        <dbReference type="Proteomes" id="UP001152759"/>
    </source>
</evidence>